<evidence type="ECO:0000256" key="1">
    <source>
        <dbReference type="SAM" id="MobiDB-lite"/>
    </source>
</evidence>
<keyword evidence="3" id="KW-1185">Reference proteome</keyword>
<sequence>MEEDWDDGGGDDDENAERCYVQFESRLLTYKMHGGKWELVGTVPSRLAIGTADSVPSRLAIGTADSGLQSRTTLTDAPVVQPSYWVEEPSRWDAICLNPDCIKGSGPTVGSALTEFVQSTDRWVVTTHVCPTIDRQTAASVTVLTQRSGGRKESCITCGCLTVGSTQPSDDWQMHDGLTEQSGNPLTSEVWPGAA</sequence>
<reference evidence="2 3" key="1">
    <citation type="submission" date="2019-05" db="EMBL/GenBank/DDBJ databases">
        <title>Emergence of the Ug99 lineage of the wheat stem rust pathogen through somatic hybridization.</title>
        <authorList>
            <person name="Li F."/>
            <person name="Upadhyaya N.M."/>
            <person name="Sperschneider J."/>
            <person name="Matny O."/>
            <person name="Nguyen-Phuc H."/>
            <person name="Mago R."/>
            <person name="Raley C."/>
            <person name="Miller M.E."/>
            <person name="Silverstein K.A.T."/>
            <person name="Henningsen E."/>
            <person name="Hirsch C.D."/>
            <person name="Visser B."/>
            <person name="Pretorius Z.A."/>
            <person name="Steffenson B.J."/>
            <person name="Schwessinger B."/>
            <person name="Dodds P.N."/>
            <person name="Figueroa M."/>
        </authorList>
    </citation>
    <scope>NUCLEOTIDE SEQUENCE [LARGE SCALE GENOMIC DNA]</scope>
    <source>
        <strain evidence="2">21-0</strain>
    </source>
</reference>
<evidence type="ECO:0000313" key="3">
    <source>
        <dbReference type="Proteomes" id="UP000324748"/>
    </source>
</evidence>
<evidence type="ECO:0000313" key="2">
    <source>
        <dbReference type="EMBL" id="KAA1097513.1"/>
    </source>
</evidence>
<dbReference type="AlphaFoldDB" id="A0A5B0P902"/>
<accession>A0A5B0P902</accession>
<name>A0A5B0P902_PUCGR</name>
<comment type="caution">
    <text evidence="2">The sequence shown here is derived from an EMBL/GenBank/DDBJ whole genome shotgun (WGS) entry which is preliminary data.</text>
</comment>
<feature type="region of interest" description="Disordered" evidence="1">
    <location>
        <begin position="169"/>
        <end position="195"/>
    </location>
</feature>
<proteinExistence type="predicted"/>
<gene>
    <name evidence="2" type="ORF">PGT21_009760</name>
</gene>
<organism evidence="2 3">
    <name type="scientific">Puccinia graminis f. sp. tritici</name>
    <dbReference type="NCBI Taxonomy" id="56615"/>
    <lineage>
        <taxon>Eukaryota</taxon>
        <taxon>Fungi</taxon>
        <taxon>Dikarya</taxon>
        <taxon>Basidiomycota</taxon>
        <taxon>Pucciniomycotina</taxon>
        <taxon>Pucciniomycetes</taxon>
        <taxon>Pucciniales</taxon>
        <taxon>Pucciniaceae</taxon>
        <taxon>Puccinia</taxon>
    </lineage>
</organism>
<dbReference type="Proteomes" id="UP000324748">
    <property type="component" value="Unassembled WGS sequence"/>
</dbReference>
<dbReference type="EMBL" id="VSWC01000066">
    <property type="protein sequence ID" value="KAA1097513.1"/>
    <property type="molecule type" value="Genomic_DNA"/>
</dbReference>
<protein>
    <submittedName>
        <fullName evidence="2">Uncharacterized protein</fullName>
    </submittedName>
</protein>